<evidence type="ECO:0000313" key="2">
    <source>
        <dbReference type="Proteomes" id="UP000626092"/>
    </source>
</evidence>
<evidence type="ECO:0000313" key="1">
    <source>
        <dbReference type="EMBL" id="KAF7132987.1"/>
    </source>
</evidence>
<dbReference type="EMBL" id="WJXA01000009">
    <property type="protein sequence ID" value="KAF7132987.1"/>
    <property type="molecule type" value="Genomic_DNA"/>
</dbReference>
<dbReference type="OrthoDB" id="676555at2759"/>
<dbReference type="Proteomes" id="UP000626092">
    <property type="component" value="Unassembled WGS sequence"/>
</dbReference>
<accession>A0A834GIU9</accession>
<proteinExistence type="predicted"/>
<dbReference type="AlphaFoldDB" id="A0A834GIU9"/>
<name>A0A834GIU9_RHOSS</name>
<dbReference type="Pfam" id="PF14009">
    <property type="entry name" value="PADRE"/>
    <property type="match status" value="1"/>
</dbReference>
<comment type="caution">
    <text evidence="1">The sequence shown here is derived from an EMBL/GenBank/DDBJ whole genome shotgun (WGS) entry which is preliminary data.</text>
</comment>
<keyword evidence="2" id="KW-1185">Reference proteome</keyword>
<organism evidence="1 2">
    <name type="scientific">Rhododendron simsii</name>
    <name type="common">Sims's rhododendron</name>
    <dbReference type="NCBI Taxonomy" id="118357"/>
    <lineage>
        <taxon>Eukaryota</taxon>
        <taxon>Viridiplantae</taxon>
        <taxon>Streptophyta</taxon>
        <taxon>Embryophyta</taxon>
        <taxon>Tracheophyta</taxon>
        <taxon>Spermatophyta</taxon>
        <taxon>Magnoliopsida</taxon>
        <taxon>eudicotyledons</taxon>
        <taxon>Gunneridae</taxon>
        <taxon>Pentapetalae</taxon>
        <taxon>asterids</taxon>
        <taxon>Ericales</taxon>
        <taxon>Ericaceae</taxon>
        <taxon>Ericoideae</taxon>
        <taxon>Rhodoreae</taxon>
        <taxon>Rhododendron</taxon>
    </lineage>
</organism>
<protein>
    <recommendedName>
        <fullName evidence="3">Plastid movement impaired 2</fullName>
    </recommendedName>
</protein>
<dbReference type="PANTHER" id="PTHR33148:SF3">
    <property type="entry name" value="DUF4228 DOMAIN PROTEIN"/>
    <property type="match status" value="1"/>
</dbReference>
<evidence type="ECO:0008006" key="3">
    <source>
        <dbReference type="Google" id="ProtNLM"/>
    </source>
</evidence>
<dbReference type="PANTHER" id="PTHR33148">
    <property type="entry name" value="PLASTID MOVEMENT IMPAIRED PROTEIN-RELATED"/>
    <property type="match status" value="1"/>
</dbReference>
<reference evidence="1" key="1">
    <citation type="submission" date="2019-11" db="EMBL/GenBank/DDBJ databases">
        <authorList>
            <person name="Liu Y."/>
            <person name="Hou J."/>
            <person name="Li T.-Q."/>
            <person name="Guan C.-H."/>
            <person name="Wu X."/>
            <person name="Wu H.-Z."/>
            <person name="Ling F."/>
            <person name="Zhang R."/>
            <person name="Shi X.-G."/>
            <person name="Ren J.-P."/>
            <person name="Chen E.-F."/>
            <person name="Sun J.-M."/>
        </authorList>
    </citation>
    <scope>NUCLEOTIDE SEQUENCE</scope>
    <source>
        <strain evidence="1">Adult_tree_wgs_1</strain>
        <tissue evidence="1">Leaves</tissue>
    </source>
</reference>
<dbReference type="InterPro" id="IPR025322">
    <property type="entry name" value="PADRE_dom"/>
</dbReference>
<gene>
    <name evidence="1" type="ORF">RHSIM_Rhsim09G0098200</name>
</gene>
<sequence length="213" mass="23664">MGNTLGRGKTVKIMKLNGETIKLKAPVKANDVVKDYPGHVLLESEAVKHFGVRAKPLEPWHDLKPRRLYFLVELPSFQEEKGPRRVRSGINMTAKDRLESLMLSRRSVSDLSGMKPRRIGIEESNKAGEEAGAMRVKMRLPKAEVDKLMKESRDEAEAAEKIVGFCLANKAAGGGEGSLLHHQQSHRKGGFKAREKRVGFMPVDEGEIQLAVS</sequence>